<evidence type="ECO:0000256" key="3">
    <source>
        <dbReference type="ARBA" id="ARBA00022840"/>
    </source>
</evidence>
<dbReference type="SUPFAM" id="SSF52540">
    <property type="entry name" value="P-loop containing nucleoside triphosphate hydrolases"/>
    <property type="match status" value="1"/>
</dbReference>
<sequence length="276" mass="29455">MSAVIEARSLGKRAGRATLLDGVGLTVAAGEMVAIIGPNGAGKSTLLRLLSGDLRPSEGEVRLNQRDISSFTPRELAARRAMLSQHINVTFPFTVEEIVLMGAGDRSMRDAGPLVEAALDEVGLSHFRARQLPTLSGGEQQRTHFARVLVQLACGEAAHGPGLLLLDEPTSSLDLRHQIDLVEAARRRAAGGTAVIAILHDLNLAIRFADRLVVLNGGKLAADGPRADVVTRETIRDIFEIDAVVHRGDDGVPYVLPQSMRAVMPHLSPTGRGRIA</sequence>
<evidence type="ECO:0000313" key="9">
    <source>
        <dbReference type="Proteomes" id="UP000449969"/>
    </source>
</evidence>
<keyword evidence="9" id="KW-1185">Reference proteome</keyword>
<comment type="function">
    <text evidence="5">Involved in beta-(1--&gt;2)glucan export. Transmembrane domains (TMD) form a pore in the inner membrane and the ATP-binding domain (NBD) is responsible for energy generation.</text>
</comment>
<feature type="domain" description="ABC transporter" evidence="7">
    <location>
        <begin position="5"/>
        <end position="242"/>
    </location>
</feature>
<name>A0A844TN41_9BRAD</name>
<proteinExistence type="predicted"/>
<dbReference type="PANTHER" id="PTHR42794:SF1">
    <property type="entry name" value="HEMIN IMPORT ATP-BINDING PROTEIN HMUV"/>
    <property type="match status" value="1"/>
</dbReference>
<dbReference type="AlphaFoldDB" id="A0A844TN41"/>
<dbReference type="SMART" id="SM00382">
    <property type="entry name" value="AAA"/>
    <property type="match status" value="1"/>
</dbReference>
<dbReference type="NCBIfam" id="NF010068">
    <property type="entry name" value="PRK13548.1"/>
    <property type="match status" value="1"/>
</dbReference>
<evidence type="ECO:0000256" key="5">
    <source>
        <dbReference type="ARBA" id="ARBA00024722"/>
    </source>
</evidence>
<comment type="caution">
    <text evidence="8">The sequence shown here is derived from an EMBL/GenBank/DDBJ whole genome shotgun (WGS) entry which is preliminary data.</text>
</comment>
<keyword evidence="4" id="KW-1278">Translocase</keyword>
<dbReference type="Gene3D" id="3.40.50.300">
    <property type="entry name" value="P-loop containing nucleotide triphosphate hydrolases"/>
    <property type="match status" value="1"/>
</dbReference>
<dbReference type="InterPro" id="IPR027417">
    <property type="entry name" value="P-loop_NTPase"/>
</dbReference>
<keyword evidence="2" id="KW-0547">Nucleotide-binding</keyword>
<dbReference type="GO" id="GO:0005524">
    <property type="term" value="F:ATP binding"/>
    <property type="evidence" value="ECO:0007669"/>
    <property type="project" value="UniProtKB-KW"/>
</dbReference>
<dbReference type="Pfam" id="PF00005">
    <property type="entry name" value="ABC_tran"/>
    <property type="match status" value="1"/>
</dbReference>
<dbReference type="Proteomes" id="UP000449969">
    <property type="component" value="Unassembled WGS sequence"/>
</dbReference>
<dbReference type="InterPro" id="IPR003593">
    <property type="entry name" value="AAA+_ATPase"/>
</dbReference>
<evidence type="ECO:0000259" key="7">
    <source>
        <dbReference type="PROSITE" id="PS50893"/>
    </source>
</evidence>
<evidence type="ECO:0000256" key="6">
    <source>
        <dbReference type="ARBA" id="ARBA00037066"/>
    </source>
</evidence>
<dbReference type="InterPro" id="IPR003439">
    <property type="entry name" value="ABC_transporter-like_ATP-bd"/>
</dbReference>
<accession>A0A844TN41</accession>
<evidence type="ECO:0000256" key="2">
    <source>
        <dbReference type="ARBA" id="ARBA00022741"/>
    </source>
</evidence>
<dbReference type="OrthoDB" id="9810077at2"/>
<dbReference type="RefSeq" id="WP_157334556.1">
    <property type="nucleotide sequence ID" value="NZ_JANADL010000001.1"/>
</dbReference>
<keyword evidence="1" id="KW-0813">Transport</keyword>
<dbReference type="GO" id="GO:0016887">
    <property type="term" value="F:ATP hydrolysis activity"/>
    <property type="evidence" value="ECO:0007669"/>
    <property type="project" value="InterPro"/>
</dbReference>
<evidence type="ECO:0000256" key="1">
    <source>
        <dbReference type="ARBA" id="ARBA00022448"/>
    </source>
</evidence>
<evidence type="ECO:0000256" key="4">
    <source>
        <dbReference type="ARBA" id="ARBA00022967"/>
    </source>
</evidence>
<dbReference type="EMBL" id="WQNE01000032">
    <property type="protein sequence ID" value="MVT77254.1"/>
    <property type="molecule type" value="Genomic_DNA"/>
</dbReference>
<comment type="function">
    <text evidence="6">Part of the ABC transporter complex HmuTUV involved in hemin import. Responsible for energy coupling to the transport system.</text>
</comment>
<gene>
    <name evidence="8" type="ORF">GPL20_30110</name>
</gene>
<keyword evidence="3 8" id="KW-0067">ATP-binding</keyword>
<dbReference type="PROSITE" id="PS50893">
    <property type="entry name" value="ABC_TRANSPORTER_2"/>
    <property type="match status" value="1"/>
</dbReference>
<protein>
    <submittedName>
        <fullName evidence="8">Heme ABC transporter ATP-binding protein</fullName>
    </submittedName>
</protein>
<dbReference type="CDD" id="cd03214">
    <property type="entry name" value="ABC_Iron-Siderophores_B12_Hemin"/>
    <property type="match status" value="1"/>
</dbReference>
<evidence type="ECO:0000313" key="8">
    <source>
        <dbReference type="EMBL" id="MVT77254.1"/>
    </source>
</evidence>
<dbReference type="PANTHER" id="PTHR42794">
    <property type="entry name" value="HEMIN IMPORT ATP-BINDING PROTEIN HMUV"/>
    <property type="match status" value="1"/>
</dbReference>
<organism evidence="8 9">
    <name type="scientific">Bradyrhizobium cajani</name>
    <dbReference type="NCBI Taxonomy" id="1928661"/>
    <lineage>
        <taxon>Bacteria</taxon>
        <taxon>Pseudomonadati</taxon>
        <taxon>Pseudomonadota</taxon>
        <taxon>Alphaproteobacteria</taxon>
        <taxon>Hyphomicrobiales</taxon>
        <taxon>Nitrobacteraceae</taxon>
        <taxon>Bradyrhizobium</taxon>
    </lineage>
</organism>
<reference evidence="8 9" key="1">
    <citation type="submission" date="2019-12" db="EMBL/GenBank/DDBJ databases">
        <title>Draft genome sequences Bradyrhizobium cajani AMBPC1010, Bradyrhizobium pachyrhizi AMBPC1040 and Bradyrhizobium yuanmingense ALSPC3051, three plant growth promoting strains isolated from nodules of Cajanus cajan L. in Dominican Republic.</title>
        <authorList>
            <person name="Flores-Felix J.D."/>
            <person name="Araujo J."/>
            <person name="Diaz-Alcantara C."/>
            <person name="Gonzalez-Andres F."/>
            <person name="Velazquez E."/>
        </authorList>
    </citation>
    <scope>NUCLEOTIDE SEQUENCE [LARGE SCALE GENOMIC DNA]</scope>
    <source>
        <strain evidence="8 9">1010</strain>
    </source>
</reference>